<evidence type="ECO:0000256" key="1">
    <source>
        <dbReference type="SAM" id="MobiDB-lite"/>
    </source>
</evidence>
<accession>A0A0A0KN25</accession>
<sequence length="52" mass="5513">MVPVTTVRTATDVQITEEGVGEIKKMNDNLPGRWSAADGGQGIDVRSSGLRV</sequence>
<feature type="region of interest" description="Disordered" evidence="1">
    <location>
        <begin position="31"/>
        <end position="52"/>
    </location>
</feature>
<proteinExistence type="predicted"/>
<dbReference type="Gramene" id="KGN51000">
    <property type="protein sequence ID" value="KGN51000"/>
    <property type="gene ID" value="Csa_5G388000"/>
</dbReference>
<reference evidence="2 3" key="2">
    <citation type="journal article" date="2009" name="PLoS ONE">
        <title>An integrated genetic and cytogenetic map of the cucumber genome.</title>
        <authorList>
            <person name="Ren Y."/>
            <person name="Zhang Z."/>
            <person name="Liu J."/>
            <person name="Staub J.E."/>
            <person name="Han Y."/>
            <person name="Cheng Z."/>
            <person name="Li X."/>
            <person name="Lu J."/>
            <person name="Miao H."/>
            <person name="Kang H."/>
            <person name="Xie B."/>
            <person name="Gu X."/>
            <person name="Wang X."/>
            <person name="Du Y."/>
            <person name="Jin W."/>
            <person name="Huang S."/>
        </authorList>
    </citation>
    <scope>NUCLEOTIDE SEQUENCE [LARGE SCALE GENOMIC DNA]</scope>
    <source>
        <strain evidence="3">cv. 9930</strain>
    </source>
</reference>
<dbReference type="EMBL" id="CM002926">
    <property type="protein sequence ID" value="KGN51000.1"/>
    <property type="molecule type" value="Genomic_DNA"/>
</dbReference>
<evidence type="ECO:0000313" key="2">
    <source>
        <dbReference type="EMBL" id="KGN51000.1"/>
    </source>
</evidence>
<dbReference type="AlphaFoldDB" id="A0A0A0KN25"/>
<dbReference type="Proteomes" id="UP000029981">
    <property type="component" value="Chromosome 5"/>
</dbReference>
<evidence type="ECO:0000313" key="3">
    <source>
        <dbReference type="Proteomes" id="UP000029981"/>
    </source>
</evidence>
<protein>
    <submittedName>
        <fullName evidence="2">Uncharacterized protein</fullName>
    </submittedName>
</protein>
<organism evidence="2 3">
    <name type="scientific">Cucumis sativus</name>
    <name type="common">Cucumber</name>
    <dbReference type="NCBI Taxonomy" id="3659"/>
    <lineage>
        <taxon>Eukaryota</taxon>
        <taxon>Viridiplantae</taxon>
        <taxon>Streptophyta</taxon>
        <taxon>Embryophyta</taxon>
        <taxon>Tracheophyta</taxon>
        <taxon>Spermatophyta</taxon>
        <taxon>Magnoliopsida</taxon>
        <taxon>eudicotyledons</taxon>
        <taxon>Gunneridae</taxon>
        <taxon>Pentapetalae</taxon>
        <taxon>rosids</taxon>
        <taxon>fabids</taxon>
        <taxon>Cucurbitales</taxon>
        <taxon>Cucurbitaceae</taxon>
        <taxon>Benincaseae</taxon>
        <taxon>Cucumis</taxon>
    </lineage>
</organism>
<keyword evidence="3" id="KW-1185">Reference proteome</keyword>
<gene>
    <name evidence="2" type="ORF">Csa_5G388000</name>
</gene>
<reference evidence="2 3" key="3">
    <citation type="journal article" date="2010" name="BMC Genomics">
        <title>Transcriptome sequencing and comparative analysis of cucumber flowers with different sex types.</title>
        <authorList>
            <person name="Guo S."/>
            <person name="Zheng Y."/>
            <person name="Joung J.G."/>
            <person name="Liu S."/>
            <person name="Zhang Z."/>
            <person name="Crasta O.R."/>
            <person name="Sobral B.W."/>
            <person name="Xu Y."/>
            <person name="Huang S."/>
            <person name="Fei Z."/>
        </authorList>
    </citation>
    <scope>NUCLEOTIDE SEQUENCE [LARGE SCALE GENOMIC DNA]</scope>
    <source>
        <strain evidence="3">cv. 9930</strain>
    </source>
</reference>
<name>A0A0A0KN25_CUCSA</name>
<reference evidence="2 3" key="4">
    <citation type="journal article" date="2011" name="BMC Genomics">
        <title>RNA-Seq improves annotation of protein-coding genes in the cucumber genome.</title>
        <authorList>
            <person name="Li Z."/>
            <person name="Zhang Z."/>
            <person name="Yan P."/>
            <person name="Huang S."/>
            <person name="Fei Z."/>
            <person name="Lin K."/>
        </authorList>
    </citation>
    <scope>NUCLEOTIDE SEQUENCE [LARGE SCALE GENOMIC DNA]</scope>
    <source>
        <strain evidence="3">cv. 9930</strain>
    </source>
</reference>
<reference evidence="2 3" key="1">
    <citation type="journal article" date="2009" name="Nat. Genet.">
        <title>The genome of the cucumber, Cucumis sativus L.</title>
        <authorList>
            <person name="Huang S."/>
            <person name="Li R."/>
            <person name="Zhang Z."/>
            <person name="Li L."/>
            <person name="Gu X."/>
            <person name="Fan W."/>
            <person name="Lucas W.J."/>
            <person name="Wang X."/>
            <person name="Xie B."/>
            <person name="Ni P."/>
            <person name="Ren Y."/>
            <person name="Zhu H."/>
            <person name="Li J."/>
            <person name="Lin K."/>
            <person name="Jin W."/>
            <person name="Fei Z."/>
            <person name="Li G."/>
            <person name="Staub J."/>
            <person name="Kilian A."/>
            <person name="van der Vossen E.A."/>
            <person name="Wu Y."/>
            <person name="Guo J."/>
            <person name="He J."/>
            <person name="Jia Z."/>
            <person name="Ren Y."/>
            <person name="Tian G."/>
            <person name="Lu Y."/>
            <person name="Ruan J."/>
            <person name="Qian W."/>
            <person name="Wang M."/>
            <person name="Huang Q."/>
            <person name="Li B."/>
            <person name="Xuan Z."/>
            <person name="Cao J."/>
            <person name="Asan"/>
            <person name="Wu Z."/>
            <person name="Zhang J."/>
            <person name="Cai Q."/>
            <person name="Bai Y."/>
            <person name="Zhao B."/>
            <person name="Han Y."/>
            <person name="Li Y."/>
            <person name="Li X."/>
            <person name="Wang S."/>
            <person name="Shi Q."/>
            <person name="Liu S."/>
            <person name="Cho W.K."/>
            <person name="Kim J.Y."/>
            <person name="Xu Y."/>
            <person name="Heller-Uszynska K."/>
            <person name="Miao H."/>
            <person name="Cheng Z."/>
            <person name="Zhang S."/>
            <person name="Wu J."/>
            <person name="Yang Y."/>
            <person name="Kang H."/>
            <person name="Li M."/>
            <person name="Liang H."/>
            <person name="Ren X."/>
            <person name="Shi Z."/>
            <person name="Wen M."/>
            <person name="Jian M."/>
            <person name="Yang H."/>
            <person name="Zhang G."/>
            <person name="Yang Z."/>
            <person name="Chen R."/>
            <person name="Liu S."/>
            <person name="Li J."/>
            <person name="Ma L."/>
            <person name="Liu H."/>
            <person name="Zhou Y."/>
            <person name="Zhao J."/>
            <person name="Fang X."/>
            <person name="Li G."/>
            <person name="Fang L."/>
            <person name="Li Y."/>
            <person name="Liu D."/>
            <person name="Zheng H."/>
            <person name="Zhang Y."/>
            <person name="Qin N."/>
            <person name="Li Z."/>
            <person name="Yang G."/>
            <person name="Yang S."/>
            <person name="Bolund L."/>
            <person name="Kristiansen K."/>
            <person name="Zheng H."/>
            <person name="Li S."/>
            <person name="Zhang X."/>
            <person name="Yang H."/>
            <person name="Wang J."/>
            <person name="Sun R."/>
            <person name="Zhang B."/>
            <person name="Jiang S."/>
            <person name="Wang J."/>
            <person name="Du Y."/>
            <person name="Li S."/>
        </authorList>
    </citation>
    <scope>NUCLEOTIDE SEQUENCE [LARGE SCALE GENOMIC DNA]</scope>
    <source>
        <strain evidence="3">cv. 9930</strain>
    </source>
</reference>